<keyword evidence="3" id="KW-1003">Cell membrane</keyword>
<evidence type="ECO:0000256" key="7">
    <source>
        <dbReference type="ARBA" id="ARBA00024340"/>
    </source>
</evidence>
<proteinExistence type="inferred from homology"/>
<dbReference type="GO" id="GO:0005886">
    <property type="term" value="C:plasma membrane"/>
    <property type="evidence" value="ECO:0007669"/>
    <property type="project" value="UniProtKB-SubCell"/>
</dbReference>
<keyword evidence="4" id="KW-0812">Transmembrane</keyword>
<evidence type="ECO:0000313" key="9">
    <source>
        <dbReference type="EMBL" id="KAG7560969.1"/>
    </source>
</evidence>
<dbReference type="InterPro" id="IPR012552">
    <property type="entry name" value="DVL"/>
</dbReference>
<feature type="compositionally biased region" description="Polar residues" evidence="8">
    <location>
        <begin position="41"/>
        <end position="52"/>
    </location>
</feature>
<dbReference type="Pfam" id="PF08137">
    <property type="entry name" value="DVL"/>
    <property type="match status" value="1"/>
</dbReference>
<evidence type="ECO:0000256" key="3">
    <source>
        <dbReference type="ARBA" id="ARBA00022475"/>
    </source>
</evidence>
<dbReference type="GO" id="GO:0048367">
    <property type="term" value="P:shoot system development"/>
    <property type="evidence" value="ECO:0007669"/>
    <property type="project" value="UniProtKB-ARBA"/>
</dbReference>
<evidence type="ECO:0000256" key="8">
    <source>
        <dbReference type="SAM" id="MobiDB-lite"/>
    </source>
</evidence>
<feature type="region of interest" description="Disordered" evidence="8">
    <location>
        <begin position="41"/>
        <end position="77"/>
    </location>
</feature>
<evidence type="ECO:0000256" key="1">
    <source>
        <dbReference type="ARBA" id="ARBA00004162"/>
    </source>
</evidence>
<keyword evidence="2" id="KW-0217">Developmental protein</keyword>
<protein>
    <submittedName>
        <fullName evidence="9">DVL family</fullName>
    </submittedName>
</protein>
<dbReference type="Proteomes" id="UP000694240">
    <property type="component" value="Chromosome 10"/>
</dbReference>
<keyword evidence="5" id="KW-1133">Transmembrane helix</keyword>
<comment type="subcellular location">
    <subcellularLocation>
        <location evidence="1">Cell membrane</location>
        <topology evidence="1">Single-pass membrane protein</topology>
    </subcellularLocation>
</comment>
<evidence type="ECO:0000256" key="4">
    <source>
        <dbReference type="ARBA" id="ARBA00022692"/>
    </source>
</evidence>
<name>A0A8T1ZPH9_9BRAS</name>
<evidence type="ECO:0000256" key="6">
    <source>
        <dbReference type="ARBA" id="ARBA00023136"/>
    </source>
</evidence>
<accession>A0A8T1ZPH9</accession>
<reference evidence="9 10" key="1">
    <citation type="submission" date="2020-12" db="EMBL/GenBank/DDBJ databases">
        <title>Concerted genomic and epigenomic changes stabilize Arabidopsis allopolyploids.</title>
        <authorList>
            <person name="Chen Z."/>
        </authorList>
    </citation>
    <scope>NUCLEOTIDE SEQUENCE [LARGE SCALE GENOMIC DNA]</scope>
    <source>
        <strain evidence="9">Allo738</strain>
        <tissue evidence="9">Leaf</tissue>
    </source>
</reference>
<comment type="similarity">
    <text evidence="7">Belongs to the DVL/RTFL small polypeptides family.</text>
</comment>
<evidence type="ECO:0000256" key="2">
    <source>
        <dbReference type="ARBA" id="ARBA00022473"/>
    </source>
</evidence>
<gene>
    <name evidence="9" type="ORF">ISN45_Aa05g024360</name>
</gene>
<evidence type="ECO:0000256" key="5">
    <source>
        <dbReference type="ARBA" id="ARBA00022989"/>
    </source>
</evidence>
<dbReference type="EMBL" id="JAEFBK010000010">
    <property type="protein sequence ID" value="KAG7560969.1"/>
    <property type="molecule type" value="Genomic_DNA"/>
</dbReference>
<dbReference type="GO" id="GO:0008285">
    <property type="term" value="P:negative regulation of cell population proliferation"/>
    <property type="evidence" value="ECO:0007669"/>
    <property type="project" value="InterPro"/>
</dbReference>
<dbReference type="AlphaFoldDB" id="A0A8T1ZPH9"/>
<dbReference type="PANTHER" id="PTHR33102">
    <property type="entry name" value="DVL19-RELATED-RELATED"/>
    <property type="match status" value="1"/>
</dbReference>
<organism evidence="9 10">
    <name type="scientific">Arabidopsis thaliana x Arabidopsis arenosa</name>
    <dbReference type="NCBI Taxonomy" id="1240361"/>
    <lineage>
        <taxon>Eukaryota</taxon>
        <taxon>Viridiplantae</taxon>
        <taxon>Streptophyta</taxon>
        <taxon>Embryophyta</taxon>
        <taxon>Tracheophyta</taxon>
        <taxon>Spermatophyta</taxon>
        <taxon>Magnoliopsida</taxon>
        <taxon>eudicotyledons</taxon>
        <taxon>Gunneridae</taxon>
        <taxon>Pentapetalae</taxon>
        <taxon>rosids</taxon>
        <taxon>malvids</taxon>
        <taxon>Brassicales</taxon>
        <taxon>Brassicaceae</taxon>
        <taxon>Camelineae</taxon>
        <taxon>Arabidopsis</taxon>
    </lineage>
</organism>
<comment type="caution">
    <text evidence="9">The sequence shown here is derived from an EMBL/GenBank/DDBJ whole genome shotgun (WGS) entry which is preliminary data.</text>
</comment>
<sequence length="116" mass="13666">MCLDQRGLDYGEMSVAYRLSHTDATYDMKYGVRLVQELRQMSQPRNSPQFQLSKKERFGDNGGASRTTRSSRQKQGKYGFTRKCGRLVKEQRARFYIMRRCVVMLICWTDNNNNYS</sequence>
<evidence type="ECO:0000313" key="10">
    <source>
        <dbReference type="Proteomes" id="UP000694240"/>
    </source>
</evidence>
<dbReference type="InterPro" id="IPR051525">
    <property type="entry name" value="DVL_RTFL_regulatory"/>
</dbReference>
<keyword evidence="10" id="KW-1185">Reference proteome</keyword>
<keyword evidence="6" id="KW-0472">Membrane</keyword>